<dbReference type="RefSeq" id="WP_099149245.1">
    <property type="nucleotide sequence ID" value="NZ_PDUD01000010.1"/>
</dbReference>
<dbReference type="AlphaFoldDB" id="A0A2D0NFQ2"/>
<evidence type="ECO:0008006" key="3">
    <source>
        <dbReference type="Google" id="ProtNLM"/>
    </source>
</evidence>
<accession>A0A2D0NFQ2</accession>
<protein>
    <recommendedName>
        <fullName evidence="3">AntA/AntB antirepressor domain-containing protein</fullName>
    </recommendedName>
</protein>
<proteinExistence type="predicted"/>
<dbReference type="Proteomes" id="UP000223913">
    <property type="component" value="Unassembled WGS sequence"/>
</dbReference>
<evidence type="ECO:0000313" key="2">
    <source>
        <dbReference type="Proteomes" id="UP000223913"/>
    </source>
</evidence>
<organism evidence="1 2">
    <name type="scientific">Flavilitoribacter nigricans (strain ATCC 23147 / DSM 23189 / NBRC 102662 / NCIMB 1420 / SS-2)</name>
    <name type="common">Lewinella nigricans</name>
    <dbReference type="NCBI Taxonomy" id="1122177"/>
    <lineage>
        <taxon>Bacteria</taxon>
        <taxon>Pseudomonadati</taxon>
        <taxon>Bacteroidota</taxon>
        <taxon>Saprospiria</taxon>
        <taxon>Saprospirales</taxon>
        <taxon>Lewinellaceae</taxon>
        <taxon>Flavilitoribacter</taxon>
    </lineage>
</organism>
<gene>
    <name evidence="1" type="ORF">CRP01_06705</name>
</gene>
<reference evidence="1 2" key="1">
    <citation type="submission" date="2017-10" db="EMBL/GenBank/DDBJ databases">
        <title>The draft genome sequence of Lewinella nigricans NBRC 102662.</title>
        <authorList>
            <person name="Wang K."/>
        </authorList>
    </citation>
    <scope>NUCLEOTIDE SEQUENCE [LARGE SCALE GENOMIC DNA]</scope>
    <source>
        <strain evidence="1 2">NBRC 102662</strain>
    </source>
</reference>
<sequence>MELQILVSKKGTKVVTATNLHQVLGLPNQHFLTNVKKWLNDWYEFRDGIRKPIRLRDYGPRRVKDNPILDDYYLSVEFAKMIALRTKSKAKLKVAKQMLALDGNLNEEEQLTTDQLMHLLELTKAMSIVSCQEASEREHLRTYKERNEGQAVNWWTYRSKILGYSAAELRDKLRRRGQSPKGKNQRELIASVDQLELIRAGIIDLFMALGKTATYARRMGDLSKTLALELHIEIFDDRNGQSLFAPPINPRGIRELEAILADAA</sequence>
<comment type="caution">
    <text evidence="1">The sequence shown here is derived from an EMBL/GenBank/DDBJ whole genome shotgun (WGS) entry which is preliminary data.</text>
</comment>
<dbReference type="EMBL" id="PDUD01000010">
    <property type="protein sequence ID" value="PHN07315.1"/>
    <property type="molecule type" value="Genomic_DNA"/>
</dbReference>
<dbReference type="OrthoDB" id="1492311at2"/>
<evidence type="ECO:0000313" key="1">
    <source>
        <dbReference type="EMBL" id="PHN07315.1"/>
    </source>
</evidence>
<keyword evidence="2" id="KW-1185">Reference proteome</keyword>
<name>A0A2D0NFQ2_FLAN2</name>